<dbReference type="Proteomes" id="UP001214603">
    <property type="component" value="Chromosome 8"/>
</dbReference>
<accession>A0AAF0IXR4</accession>
<gene>
    <name evidence="1" type="ORF">MOBT1_003093</name>
</gene>
<organism evidence="1 2">
    <name type="scientific">Malassezia obtusa</name>
    <dbReference type="NCBI Taxonomy" id="76774"/>
    <lineage>
        <taxon>Eukaryota</taxon>
        <taxon>Fungi</taxon>
        <taxon>Dikarya</taxon>
        <taxon>Basidiomycota</taxon>
        <taxon>Ustilaginomycotina</taxon>
        <taxon>Malasseziomycetes</taxon>
        <taxon>Malasseziales</taxon>
        <taxon>Malasseziaceae</taxon>
        <taxon>Malassezia</taxon>
    </lineage>
</organism>
<evidence type="ECO:0000313" key="2">
    <source>
        <dbReference type="Proteomes" id="UP001214603"/>
    </source>
</evidence>
<sequence length="756" mass="79166">MSSRGAPAAAPLVQTPIQLAVHSHAKDAHDTLLCSTRTSSTARSHVALGDVVRMRSSGVRRRRGLVASVEQGVAIVLMDVQTQTPVHTYTLAPSDRVCTPPLVVERGAGDAQTRTTLVGYARGAHTALCARTERLDARGRAVPGAATETRTWDVRGAVEGLFALPTGELLAVRPDAIVLLADPLEDGAAELAEAPGAFSMRYDTQLVHGAEARAVSDAPSALVLVTGGAHGVETACIGVHADAPRLRAVHGAVHAARPADVASAAWTHGTLAVLERRGALVSAHTRVAHGAVHASDTRAVELAPLRGAAARLVFLSASHLLLLALPTSDERRERAAALVWDVELDTVLAQAEWSLGASPAHGASVAAARVSDAHVALLVDTPHRDVVRSSVLALPVSVPPTGLLVHALHAAAPTAAWRGAAAAPARAPALGEAHDALLARAAQAPPAERAATLDALFAAFVREESERLRAAANVKASRKAPKPALPTPFVQALLALALPAPERGQPPRHAPHTLRYLLERGVVSAAMVPDDALVPRLRATRDWSVLALVLRHVPDLAEAHAIAIVRDALAARHDAAAPGVARVLQHVLAPPPFSKPAVRMALRTHIADNDEVLILLDVVRVWLDAQLHAPLAGAREARGADGVRTVPRTAITYRTSDVRAPPLDAVASFGEDVLDTYFPQLLADPATHACLAEVTRALTQAAADVQTLARLGAPLDAFARADKGRGAARPDAKSRRLALHEASLLVPLYSRDTLDV</sequence>
<protein>
    <submittedName>
        <fullName evidence="1">Uncharacterized protein</fullName>
    </submittedName>
</protein>
<name>A0AAF0IXR4_9BASI</name>
<proteinExistence type="predicted"/>
<evidence type="ECO:0000313" key="1">
    <source>
        <dbReference type="EMBL" id="WFD04386.1"/>
    </source>
</evidence>
<dbReference type="AlphaFoldDB" id="A0AAF0IXR4"/>
<reference evidence="1" key="1">
    <citation type="submission" date="2023-03" db="EMBL/GenBank/DDBJ databases">
        <title>Mating type loci evolution in Malassezia.</title>
        <authorList>
            <person name="Coelho M.A."/>
        </authorList>
    </citation>
    <scope>NUCLEOTIDE SEQUENCE</scope>
    <source>
        <strain evidence="1">CBS 7876</strain>
    </source>
</reference>
<dbReference type="EMBL" id="CP119941">
    <property type="protein sequence ID" value="WFD04386.1"/>
    <property type="molecule type" value="Genomic_DNA"/>
</dbReference>
<keyword evidence="2" id="KW-1185">Reference proteome</keyword>